<dbReference type="PANTHER" id="PTHR37481">
    <property type="entry name" value="LIPOPOLYSACCHARIDE EXPORT SYSTEM PROTEIN LPTC"/>
    <property type="match status" value="1"/>
</dbReference>
<dbReference type="GO" id="GO:0015221">
    <property type="term" value="F:lipopolysaccharide transmembrane transporter activity"/>
    <property type="evidence" value="ECO:0007669"/>
    <property type="project" value="InterPro"/>
</dbReference>
<dbReference type="InterPro" id="IPR052363">
    <property type="entry name" value="LPS_export_LptC"/>
</dbReference>
<dbReference type="InterPro" id="IPR010664">
    <property type="entry name" value="LipoPS_assembly_LptC-rel"/>
</dbReference>
<sequence length="199" mass="21970">MIASALPEACGQARGLRPKLLKLLVCLGLAGLAAAGLWGYFTPAPPPPKPVVSSGEQAKMESLSLTEIEEGGQRWKLKATKAEYQKNSNEIRVRDVYLEFYGADRQTIYLWGQEGLVNTKTRDLAIKGDVKLQKGDVTIYTPEIQYFQKERALVAPDEVILVSPLAQVSGKDLHIDLTKKSLVLKQHELTKVKVEKGVL</sequence>
<comment type="caution">
    <text evidence="7">The sequence shown here is derived from an EMBL/GenBank/DDBJ whole genome shotgun (WGS) entry which is preliminary data.</text>
</comment>
<dbReference type="NCBIfam" id="TIGR04409">
    <property type="entry name" value="LptC_YrbK"/>
    <property type="match status" value="1"/>
</dbReference>
<keyword evidence="5 6" id="KW-0472">Membrane</keyword>
<evidence type="ECO:0000256" key="6">
    <source>
        <dbReference type="SAM" id="Phobius"/>
    </source>
</evidence>
<evidence type="ECO:0000256" key="1">
    <source>
        <dbReference type="ARBA" id="ARBA00022475"/>
    </source>
</evidence>
<protein>
    <submittedName>
        <fullName evidence="7">LPS export ABC transporter periplasmic protein LptC</fullName>
    </submittedName>
</protein>
<dbReference type="Gene3D" id="2.60.450.10">
    <property type="entry name" value="Lipopolysaccharide (LPS) transport protein A like domain"/>
    <property type="match status" value="1"/>
</dbReference>
<evidence type="ECO:0000256" key="3">
    <source>
        <dbReference type="ARBA" id="ARBA00022692"/>
    </source>
</evidence>
<dbReference type="EMBL" id="DTGR01000131">
    <property type="protein sequence ID" value="HHS29600.1"/>
    <property type="molecule type" value="Genomic_DNA"/>
</dbReference>
<evidence type="ECO:0000256" key="4">
    <source>
        <dbReference type="ARBA" id="ARBA00022989"/>
    </source>
</evidence>
<feature type="transmembrane region" description="Helical" evidence="6">
    <location>
        <begin position="20"/>
        <end position="41"/>
    </location>
</feature>
<evidence type="ECO:0000256" key="5">
    <source>
        <dbReference type="ARBA" id="ARBA00023136"/>
    </source>
</evidence>
<dbReference type="GO" id="GO:0005886">
    <property type="term" value="C:plasma membrane"/>
    <property type="evidence" value="ECO:0007669"/>
    <property type="project" value="InterPro"/>
</dbReference>
<keyword evidence="1" id="KW-1003">Cell membrane</keyword>
<dbReference type="AlphaFoldDB" id="A0A7V6A3N4"/>
<dbReference type="GO" id="GO:0017089">
    <property type="term" value="F:glycolipid transfer activity"/>
    <property type="evidence" value="ECO:0007669"/>
    <property type="project" value="TreeGrafter"/>
</dbReference>
<gene>
    <name evidence="7" type="primary">lptC</name>
    <name evidence="7" type="ORF">ENV52_07865</name>
</gene>
<evidence type="ECO:0000256" key="2">
    <source>
        <dbReference type="ARBA" id="ARBA00022519"/>
    </source>
</evidence>
<dbReference type="PANTHER" id="PTHR37481:SF1">
    <property type="entry name" value="LIPOPOLYSACCHARIDE EXPORT SYSTEM PROTEIN LPTC"/>
    <property type="match status" value="1"/>
</dbReference>
<accession>A0A7V6A3N4</accession>
<proteinExistence type="predicted"/>
<organism evidence="7">
    <name type="scientific">Desulfobacca acetoxidans</name>
    <dbReference type="NCBI Taxonomy" id="60893"/>
    <lineage>
        <taxon>Bacteria</taxon>
        <taxon>Pseudomonadati</taxon>
        <taxon>Thermodesulfobacteriota</taxon>
        <taxon>Desulfobaccia</taxon>
        <taxon>Desulfobaccales</taxon>
        <taxon>Desulfobaccaceae</taxon>
        <taxon>Desulfobacca</taxon>
    </lineage>
</organism>
<dbReference type="GO" id="GO:0030288">
    <property type="term" value="C:outer membrane-bounded periplasmic space"/>
    <property type="evidence" value="ECO:0007669"/>
    <property type="project" value="TreeGrafter"/>
</dbReference>
<reference evidence="7" key="1">
    <citation type="journal article" date="2020" name="mSystems">
        <title>Genome- and Community-Level Interaction Insights into Carbon Utilization and Element Cycling Functions of Hydrothermarchaeota in Hydrothermal Sediment.</title>
        <authorList>
            <person name="Zhou Z."/>
            <person name="Liu Y."/>
            <person name="Xu W."/>
            <person name="Pan J."/>
            <person name="Luo Z.H."/>
            <person name="Li M."/>
        </authorList>
    </citation>
    <scope>NUCLEOTIDE SEQUENCE [LARGE SCALE GENOMIC DNA]</scope>
    <source>
        <strain evidence="7">SpSt-767</strain>
    </source>
</reference>
<keyword evidence="2" id="KW-0997">Cell inner membrane</keyword>
<evidence type="ECO:0000313" key="7">
    <source>
        <dbReference type="EMBL" id="HHS29600.1"/>
    </source>
</evidence>
<dbReference type="Pfam" id="PF06835">
    <property type="entry name" value="LptC"/>
    <property type="match status" value="1"/>
</dbReference>
<dbReference type="InterPro" id="IPR026265">
    <property type="entry name" value="LptC"/>
</dbReference>
<name>A0A7V6A3N4_9BACT</name>
<keyword evidence="4 6" id="KW-1133">Transmembrane helix</keyword>
<keyword evidence="3 6" id="KW-0812">Transmembrane</keyword>